<proteinExistence type="predicted"/>
<feature type="transmembrane region" description="Helical" evidence="1">
    <location>
        <begin position="290"/>
        <end position="313"/>
    </location>
</feature>
<dbReference type="OrthoDB" id="4586224at2759"/>
<sequence>MPSMEYHVVPVRYNSQCITFPEWISIFTICLAPLIAHIASGAPPISYLAQSPRPKWYDLICHYNPTSILWRYAVITDRRIRARDWNRDDLGASNAIFWTSKGWKGGEEMSVVAAPYCSRCPEDTHTQLNSVAMLKTVITTLQGGAAAYSLIGSLLGLTNVGFITLMGLDMIFYPLAILGLLRLCAAAWLTEDFAYGMLHEFGDRTPMRDFQVPKLDEVTIPGTDSSGGPLLVAPPTRLNLRFTPPGSSWSSRIFRSGFLLLCGAIWFLALIFMAPGVVNGWRGEVFFTATSLVVAIFYLYFFTITLVLLAWYFIRGETTSTIIPCISQAWYRIYTLVVMGLTVVMIIFACIETNKGPNGLYTSVRLPLKTRCYDWRQQ</sequence>
<feature type="transmembrane region" description="Helical" evidence="1">
    <location>
        <begin position="258"/>
        <end position="278"/>
    </location>
</feature>
<name>A0A6A6T3E7_9PLEO</name>
<evidence type="ECO:0000313" key="2">
    <source>
        <dbReference type="EMBL" id="KAF2653847.1"/>
    </source>
</evidence>
<evidence type="ECO:0000256" key="1">
    <source>
        <dbReference type="SAM" id="Phobius"/>
    </source>
</evidence>
<feature type="transmembrane region" description="Helical" evidence="1">
    <location>
        <begin position="171"/>
        <end position="189"/>
    </location>
</feature>
<dbReference type="Proteomes" id="UP000799324">
    <property type="component" value="Unassembled WGS sequence"/>
</dbReference>
<feature type="transmembrane region" description="Helical" evidence="1">
    <location>
        <begin position="145"/>
        <end position="165"/>
    </location>
</feature>
<organism evidence="2 3">
    <name type="scientific">Lophiostoma macrostomum CBS 122681</name>
    <dbReference type="NCBI Taxonomy" id="1314788"/>
    <lineage>
        <taxon>Eukaryota</taxon>
        <taxon>Fungi</taxon>
        <taxon>Dikarya</taxon>
        <taxon>Ascomycota</taxon>
        <taxon>Pezizomycotina</taxon>
        <taxon>Dothideomycetes</taxon>
        <taxon>Pleosporomycetidae</taxon>
        <taxon>Pleosporales</taxon>
        <taxon>Lophiostomataceae</taxon>
        <taxon>Lophiostoma</taxon>
    </lineage>
</organism>
<dbReference type="AlphaFoldDB" id="A0A6A6T3E7"/>
<keyword evidence="1" id="KW-1133">Transmembrane helix</keyword>
<gene>
    <name evidence="2" type="ORF">K491DRAFT_694379</name>
</gene>
<reference evidence="2" key="1">
    <citation type="journal article" date="2020" name="Stud. Mycol.">
        <title>101 Dothideomycetes genomes: a test case for predicting lifestyles and emergence of pathogens.</title>
        <authorList>
            <person name="Haridas S."/>
            <person name="Albert R."/>
            <person name="Binder M."/>
            <person name="Bloem J."/>
            <person name="Labutti K."/>
            <person name="Salamov A."/>
            <person name="Andreopoulos B."/>
            <person name="Baker S."/>
            <person name="Barry K."/>
            <person name="Bills G."/>
            <person name="Bluhm B."/>
            <person name="Cannon C."/>
            <person name="Castanera R."/>
            <person name="Culley D."/>
            <person name="Daum C."/>
            <person name="Ezra D."/>
            <person name="Gonzalez J."/>
            <person name="Henrissat B."/>
            <person name="Kuo A."/>
            <person name="Liang C."/>
            <person name="Lipzen A."/>
            <person name="Lutzoni F."/>
            <person name="Magnuson J."/>
            <person name="Mondo S."/>
            <person name="Nolan M."/>
            <person name="Ohm R."/>
            <person name="Pangilinan J."/>
            <person name="Park H.-J."/>
            <person name="Ramirez L."/>
            <person name="Alfaro M."/>
            <person name="Sun H."/>
            <person name="Tritt A."/>
            <person name="Yoshinaga Y."/>
            <person name="Zwiers L.-H."/>
            <person name="Turgeon B."/>
            <person name="Goodwin S."/>
            <person name="Spatafora J."/>
            <person name="Crous P."/>
            <person name="Grigoriev I."/>
        </authorList>
    </citation>
    <scope>NUCLEOTIDE SEQUENCE</scope>
    <source>
        <strain evidence="2">CBS 122681</strain>
    </source>
</reference>
<dbReference type="EMBL" id="MU004374">
    <property type="protein sequence ID" value="KAF2653847.1"/>
    <property type="molecule type" value="Genomic_DNA"/>
</dbReference>
<evidence type="ECO:0000313" key="3">
    <source>
        <dbReference type="Proteomes" id="UP000799324"/>
    </source>
</evidence>
<accession>A0A6A6T3E7</accession>
<feature type="transmembrane region" description="Helical" evidence="1">
    <location>
        <begin position="23"/>
        <end position="49"/>
    </location>
</feature>
<keyword evidence="1" id="KW-0812">Transmembrane</keyword>
<keyword evidence="3" id="KW-1185">Reference proteome</keyword>
<keyword evidence="1" id="KW-0472">Membrane</keyword>
<feature type="transmembrane region" description="Helical" evidence="1">
    <location>
        <begin position="333"/>
        <end position="351"/>
    </location>
</feature>
<protein>
    <submittedName>
        <fullName evidence="2">Uncharacterized protein</fullName>
    </submittedName>
</protein>